<proteinExistence type="predicted"/>
<dbReference type="Proteomes" id="UP000641646">
    <property type="component" value="Unassembled WGS sequence"/>
</dbReference>
<sequence length="185" mass="19983">MYNPSKFISFFVSAVGLVAITGSIALSQGRLSNQSKVLVNGIGSIRVGMTVSQASQAAGTRLVSLNGAAINNRGCFYVKPLSGPNGVELMLTDGRIARVDIVRNSSVTTASGAKIGDTEARIKSLYRGQIEVSPHKYTPGWHYLTFIPKNASERNYRLVFETNGNRVVQFRSGRVPEVESVERCG</sequence>
<reference evidence="1" key="2">
    <citation type="submission" date="2020-08" db="EMBL/GenBank/DDBJ databases">
        <authorList>
            <person name="Chen M."/>
            <person name="Teng W."/>
            <person name="Zhao L."/>
            <person name="Hu C."/>
            <person name="Zhou Y."/>
            <person name="Han B."/>
            <person name="Song L."/>
            <person name="Shu W."/>
        </authorList>
    </citation>
    <scope>NUCLEOTIDE SEQUENCE</scope>
    <source>
        <strain evidence="1">FACHB-1375</strain>
    </source>
</reference>
<evidence type="ECO:0000313" key="1">
    <source>
        <dbReference type="EMBL" id="MBD2185782.1"/>
    </source>
</evidence>
<comment type="caution">
    <text evidence="1">The sequence shown here is derived from an EMBL/GenBank/DDBJ whole genome shotgun (WGS) entry which is preliminary data.</text>
</comment>
<dbReference type="RefSeq" id="WP_190474420.1">
    <property type="nucleotide sequence ID" value="NZ_JACJPW010000142.1"/>
</dbReference>
<evidence type="ECO:0000313" key="2">
    <source>
        <dbReference type="Proteomes" id="UP000641646"/>
    </source>
</evidence>
<protein>
    <submittedName>
        <fullName evidence="1">Uncharacterized protein</fullName>
    </submittedName>
</protein>
<dbReference type="EMBL" id="JACJPW010000142">
    <property type="protein sequence ID" value="MBD2185782.1"/>
    <property type="molecule type" value="Genomic_DNA"/>
</dbReference>
<keyword evidence="2" id="KW-1185">Reference proteome</keyword>
<accession>A0A926ZKX1</accession>
<name>A0A926ZKX1_9CYAN</name>
<organism evidence="1 2">
    <name type="scientific">Aerosakkonema funiforme FACHB-1375</name>
    <dbReference type="NCBI Taxonomy" id="2949571"/>
    <lineage>
        <taxon>Bacteria</taxon>
        <taxon>Bacillati</taxon>
        <taxon>Cyanobacteriota</taxon>
        <taxon>Cyanophyceae</taxon>
        <taxon>Oscillatoriophycideae</taxon>
        <taxon>Aerosakkonematales</taxon>
        <taxon>Aerosakkonemataceae</taxon>
        <taxon>Aerosakkonema</taxon>
    </lineage>
</organism>
<gene>
    <name evidence="1" type="ORF">H6G03_32760</name>
</gene>
<dbReference type="AlphaFoldDB" id="A0A926ZKX1"/>
<reference evidence="1" key="1">
    <citation type="journal article" date="2015" name="ISME J.">
        <title>Draft Genome Sequence of Streptomyces incarnatus NRRL8089, which Produces the Nucleoside Antibiotic Sinefungin.</title>
        <authorList>
            <person name="Oshima K."/>
            <person name="Hattori M."/>
            <person name="Shimizu H."/>
            <person name="Fukuda K."/>
            <person name="Nemoto M."/>
            <person name="Inagaki K."/>
            <person name="Tamura T."/>
        </authorList>
    </citation>
    <scope>NUCLEOTIDE SEQUENCE</scope>
    <source>
        <strain evidence="1">FACHB-1375</strain>
    </source>
</reference>